<dbReference type="InterPro" id="IPR021890">
    <property type="entry name" value="DUF3501"/>
</dbReference>
<keyword evidence="2" id="KW-1185">Reference proteome</keyword>
<dbReference type="AlphaFoldDB" id="A0A7H1N446"/>
<sequence length="195" mass="21437">MTARVITREDILPLAEYGRVRDSRRREMSAIKQHRRVAVGPDVTFYFESFATMLHQVHEMLFIEKGGDEQLEDELRAYNPLIPSGSDLVATMMIEIEDADRRGRVLGQLGGIEETISISVGGETIKAVPEGDVERTTPDGKTSSVHFLKFPFTAAAIAAFRTPGARVVLAIGHSNYDHMAALPEPVRAALAADFA</sequence>
<name>A0A7H1N446_9PROT</name>
<proteinExistence type="predicted"/>
<protein>
    <submittedName>
        <fullName evidence="1">DUF3501 family protein</fullName>
    </submittedName>
</protein>
<dbReference type="Pfam" id="PF12007">
    <property type="entry name" value="DUF3501"/>
    <property type="match status" value="1"/>
</dbReference>
<organism evidence="1 2">
    <name type="scientific">Defluviicoccus vanus</name>
    <dbReference type="NCBI Taxonomy" id="111831"/>
    <lineage>
        <taxon>Bacteria</taxon>
        <taxon>Pseudomonadati</taxon>
        <taxon>Pseudomonadota</taxon>
        <taxon>Alphaproteobacteria</taxon>
        <taxon>Rhodospirillales</taxon>
        <taxon>Rhodospirillaceae</taxon>
        <taxon>Defluviicoccus</taxon>
    </lineage>
</organism>
<dbReference type="EMBL" id="CP053923">
    <property type="protein sequence ID" value="QNT70482.1"/>
    <property type="molecule type" value="Genomic_DNA"/>
</dbReference>
<dbReference type="KEGG" id="dvn:HQ394_15530"/>
<accession>A0A7H1N446</accession>
<gene>
    <name evidence="1" type="ORF">HQ394_15530</name>
</gene>
<dbReference type="RefSeq" id="WP_190260960.1">
    <property type="nucleotide sequence ID" value="NZ_CP053923.1"/>
</dbReference>
<evidence type="ECO:0000313" key="2">
    <source>
        <dbReference type="Proteomes" id="UP000516369"/>
    </source>
</evidence>
<dbReference type="Proteomes" id="UP000516369">
    <property type="component" value="Chromosome"/>
</dbReference>
<reference evidence="1 2" key="1">
    <citation type="submission" date="2020-05" db="EMBL/GenBank/DDBJ databases">
        <title>Complete closed genome sequence of Defluviicoccus vanus.</title>
        <authorList>
            <person name="Bessarab I."/>
            <person name="Arumugam K."/>
            <person name="Maszenan A.M."/>
            <person name="Seviour R.J."/>
            <person name="Williams R.B."/>
        </authorList>
    </citation>
    <scope>NUCLEOTIDE SEQUENCE [LARGE SCALE GENOMIC DNA]</scope>
    <source>
        <strain evidence="1 2">Ben 114</strain>
    </source>
</reference>
<evidence type="ECO:0000313" key="1">
    <source>
        <dbReference type="EMBL" id="QNT70482.1"/>
    </source>
</evidence>